<feature type="compositionally biased region" description="Basic and acidic residues" evidence="1">
    <location>
        <begin position="146"/>
        <end position="176"/>
    </location>
</feature>
<feature type="compositionally biased region" description="Polar residues" evidence="1">
    <location>
        <begin position="597"/>
        <end position="610"/>
    </location>
</feature>
<feature type="compositionally biased region" description="Basic and acidic residues" evidence="1">
    <location>
        <begin position="255"/>
        <end position="277"/>
    </location>
</feature>
<feature type="compositionally biased region" description="Polar residues" evidence="1">
    <location>
        <begin position="132"/>
        <end position="144"/>
    </location>
</feature>
<feature type="compositionally biased region" description="Basic and acidic residues" evidence="1">
    <location>
        <begin position="53"/>
        <end position="67"/>
    </location>
</feature>
<dbReference type="AlphaFoldDB" id="A0AAD4IFI1"/>
<name>A0AAD4IFI1_9PLEO</name>
<feature type="compositionally biased region" description="Basic and acidic residues" evidence="1">
    <location>
        <begin position="31"/>
        <end position="42"/>
    </location>
</feature>
<feature type="region of interest" description="Disordered" evidence="1">
    <location>
        <begin position="196"/>
        <end position="215"/>
    </location>
</feature>
<sequence>MDTASDHTPPGPRVSPGSLYRALTTPVEDNTEMKKPETEVRPNEPLTQGSENSADRKCSANEKENLKGKNVQVAANDNGKPSSAEESSTGEKEQLMVKLKYKAQTIIISPLDHRESSKGTSSTSNSGAKSCEISNPSFENSVVKQETGDHRDSSPQNSKRVDPQIKIEKRGHDEASIPKPLNEPTQKLSRVNIIKDEPSHDVHQQIDQSGQGLARDDMDADAHLGVDVMHVPVNGDVSSKPPDAVGAQTAATELEKVQEAVVQDEHRANDSDDEYKQRKSASPEVGRGTSTGLDDDYYMSDEIDLNEWASSVTNGPQEDQRHRTVNHHFNSSGFMNDVVSVPQEDQVEQPPSNFNNGQSGFGVQDAWSQLHPDFSDPVHLTSKSSSPHYWNSPVPTPVVTSNSITQHQIPPPRHVSRQPLDPCSQPNLDPGFGREQPIQAQIEDQRKQLINLRNLNGEHSQPFQQSPYDFGYPQSLSSAPPTFLTEPLTYQRAPQFSNQQLPTGLKSIGVQQPTFPTLSYAQVQPNMSYSFNPASLYKRSTKTLASSSSNSWIPGPYVLQGPQKMREKVSDGNDCVDEYVASDDDEPLRSRVKRHPSVTSSRDSVIGNSTLPMASNGIARHSRQDDDSDVEFVASTAKPKPTVPKAIQNPMPMSRPVPQLGTSSPPAKNTPSYPETAGEIDWTLPQYEVQCQPLAKGEDIPSAKVSLPGLVHEELFLSPDHANQEVHLLMNIFIPNQRALPDPDPEPAIALLNFHTIAVMVIEAYVQYEIGDEFGTGRGHLHTQHDRGDTEYERMRDAVDADTNEIFFAVVDRYRAGLESKKKPLQLIRGMQEFCDLALDLIFYIKDHGLLRPELEVRAARVDKGVKRGPRGETRAEEAKGKGTKRGTTAKPNEVQPRKRAKTAAVAEVKKKRAKSKIPALTVVRK</sequence>
<proteinExistence type="predicted"/>
<feature type="region of interest" description="Disordered" evidence="1">
    <location>
        <begin position="583"/>
        <end position="610"/>
    </location>
</feature>
<feature type="region of interest" description="Disordered" evidence="1">
    <location>
        <begin position="1"/>
        <end position="188"/>
    </location>
</feature>
<feature type="region of interest" description="Disordered" evidence="1">
    <location>
        <begin position="866"/>
        <end position="911"/>
    </location>
</feature>
<protein>
    <submittedName>
        <fullName evidence="2">Uncharacterized protein</fullName>
    </submittedName>
</protein>
<gene>
    <name evidence="2" type="ORF">G6011_03533</name>
</gene>
<evidence type="ECO:0000313" key="2">
    <source>
        <dbReference type="EMBL" id="KAG9193498.1"/>
    </source>
</evidence>
<dbReference type="EMBL" id="JAANER010000002">
    <property type="protein sequence ID" value="KAG9193498.1"/>
    <property type="molecule type" value="Genomic_DNA"/>
</dbReference>
<comment type="caution">
    <text evidence="2">The sequence shown here is derived from an EMBL/GenBank/DDBJ whole genome shotgun (WGS) entry which is preliminary data.</text>
</comment>
<keyword evidence="3" id="KW-1185">Reference proteome</keyword>
<feature type="region of interest" description="Disordered" evidence="1">
    <location>
        <begin position="400"/>
        <end position="420"/>
    </location>
</feature>
<evidence type="ECO:0000256" key="1">
    <source>
        <dbReference type="SAM" id="MobiDB-lite"/>
    </source>
</evidence>
<reference evidence="2" key="1">
    <citation type="submission" date="2021-07" db="EMBL/GenBank/DDBJ databases">
        <title>Genome Resource of American Ginseng Black Spot Pathogen Alternaria panax.</title>
        <authorList>
            <person name="Qiu C."/>
            <person name="Wang W."/>
            <person name="Liu Z."/>
        </authorList>
    </citation>
    <scope>NUCLEOTIDE SEQUENCE</scope>
    <source>
        <strain evidence="2">BNCC115425</strain>
    </source>
</reference>
<accession>A0AAD4IFI1</accession>
<organism evidence="2 3">
    <name type="scientific">Alternaria panax</name>
    <dbReference type="NCBI Taxonomy" id="48097"/>
    <lineage>
        <taxon>Eukaryota</taxon>
        <taxon>Fungi</taxon>
        <taxon>Dikarya</taxon>
        <taxon>Ascomycota</taxon>
        <taxon>Pezizomycotina</taxon>
        <taxon>Dothideomycetes</taxon>
        <taxon>Pleosporomycetidae</taxon>
        <taxon>Pleosporales</taxon>
        <taxon>Pleosporineae</taxon>
        <taxon>Pleosporaceae</taxon>
        <taxon>Alternaria</taxon>
        <taxon>Alternaria sect. Panax</taxon>
    </lineage>
</organism>
<evidence type="ECO:0000313" key="3">
    <source>
        <dbReference type="Proteomes" id="UP001199106"/>
    </source>
</evidence>
<feature type="compositionally biased region" description="Basic and acidic residues" evidence="1">
    <location>
        <begin position="866"/>
        <end position="881"/>
    </location>
</feature>
<feature type="compositionally biased region" description="Low complexity" evidence="1">
    <location>
        <begin position="118"/>
        <end position="130"/>
    </location>
</feature>
<dbReference type="Proteomes" id="UP001199106">
    <property type="component" value="Unassembled WGS sequence"/>
</dbReference>
<feature type="region of interest" description="Disordered" evidence="1">
    <location>
        <begin position="255"/>
        <end position="297"/>
    </location>
</feature>
<feature type="compositionally biased region" description="Polar residues" evidence="1">
    <location>
        <begin position="73"/>
        <end position="87"/>
    </location>
</feature>